<dbReference type="Proteomes" id="UP000221384">
    <property type="component" value="Unassembled WGS sequence"/>
</dbReference>
<name>A0ABX4LNW1_9BACT</name>
<accession>A0ABX4LNW1</accession>
<dbReference type="RefSeq" id="WP_099334657.1">
    <property type="nucleotide sequence ID" value="NZ_CP042812.1"/>
</dbReference>
<organism evidence="1 2">
    <name type="scientific">Malaciobacter canalis</name>
    <dbReference type="NCBI Taxonomy" id="1912871"/>
    <lineage>
        <taxon>Bacteria</taxon>
        <taxon>Pseudomonadati</taxon>
        <taxon>Campylobacterota</taxon>
        <taxon>Epsilonproteobacteria</taxon>
        <taxon>Campylobacterales</taxon>
        <taxon>Arcobacteraceae</taxon>
        <taxon>Malaciobacter</taxon>
    </lineage>
</organism>
<proteinExistence type="predicted"/>
<keyword evidence="2" id="KW-1185">Reference proteome</keyword>
<gene>
    <name evidence="1" type="ORF">CPG37_08805</name>
</gene>
<reference evidence="1 2" key="1">
    <citation type="submission" date="2017-09" db="EMBL/GenBank/DDBJ databases">
        <authorList>
            <person name="Perez-Cataluna A."/>
            <person name="Figueras M.J."/>
            <person name="Salas-Masso N."/>
        </authorList>
    </citation>
    <scope>NUCLEOTIDE SEQUENCE [LARGE SCALE GENOMIC DNA]</scope>
    <source>
        <strain evidence="1 2">F138-33</strain>
    </source>
</reference>
<sequence length="628" mass="75707">MLNTEEILIKLMQLLDFDMKEIKLKQSSEKKRFSTNEESFDKYSEHINLIFKKLSIEDKNSKLVNIFTDLLFLYNNLYVKLFPLSFPYSDKKLNWIILKRLVIPYLAMRFATLDSDYGSRIDKNLSGGRFWYLPDVTEYNKLKLPMEYLMNWWIDLYGKSLDKLCIELDEKNINEDRPIESKNTIKQWGKGTLPDKKSIEEHCSIELNYHGVFIPNEKDKINEKFQSAIEFVRNKKKISIENLKHEIPYNSLVDKIFITKENITKEEKLNFITFIKERWAIPSCDKLIKVFFIGRSVQDLYKRLVKYFNFKNVADIENNKLVQLIHHYQFLYNRQIERTSYAKKYNLEEDVFDYEYEYLGVFNAPFEKIIETLYSDITVEFSNPEFQIFELEDIYQSKFILFWQNKDERIKDCISKLQKHIKYFHKKFDDIDGKLKHYQEMSRNEKLENVKSEKSFECLYNLFPSYVGSDYELAENIVLQMSKVADNEDNKQISISSYLALYTNVFISENKHKYHETKHLCDIYKQMLLNSNRYEIKENEYLMCKAFFHFKAKEFDKSLIYWDEYYEKYIKNQKKLQETIALIKLAAYCAYETNNLKLLNKYNNYFIKIGLPEFKSIESLGFPIYFYN</sequence>
<evidence type="ECO:0000313" key="2">
    <source>
        <dbReference type="Proteomes" id="UP000221384"/>
    </source>
</evidence>
<protein>
    <submittedName>
        <fullName evidence="1">Uncharacterized protein</fullName>
    </submittedName>
</protein>
<evidence type="ECO:0000313" key="1">
    <source>
        <dbReference type="EMBL" id="PHO09590.1"/>
    </source>
</evidence>
<comment type="caution">
    <text evidence="1">The sequence shown here is derived from an EMBL/GenBank/DDBJ whole genome shotgun (WGS) entry which is preliminary data.</text>
</comment>
<dbReference type="EMBL" id="NWVW01000009">
    <property type="protein sequence ID" value="PHO09590.1"/>
    <property type="molecule type" value="Genomic_DNA"/>
</dbReference>